<evidence type="ECO:0000256" key="1">
    <source>
        <dbReference type="SAM" id="MobiDB-lite"/>
    </source>
</evidence>
<protein>
    <submittedName>
        <fullName evidence="2">Glycerol-3-phosphatase 1</fullName>
    </submittedName>
</protein>
<dbReference type="Proteomes" id="UP000325081">
    <property type="component" value="Unassembled WGS sequence"/>
</dbReference>
<dbReference type="PANTHER" id="PTHR36772">
    <property type="entry name" value="SERINE/THREONINE-KINASE"/>
    <property type="match status" value="1"/>
</dbReference>
<evidence type="ECO:0000313" key="2">
    <source>
        <dbReference type="EMBL" id="GER27901.1"/>
    </source>
</evidence>
<dbReference type="OrthoDB" id="1887507at2759"/>
<sequence>MATLWKALPRSPGIPSKNDNISKTFSTKTDNNENINIPATNPPINNNNKLRKCTSLRVATSFTRVCLCAPISSYTEVFQVNHVPPRRSYSYPRSKAPLHANQEIRSTSSARMSVEGRRIFRGKSLTDDVLMRRFVVEEEAMMQVRRKNEMEIIRRRSAMRRKKLGPSPLCRMVLVEEE</sequence>
<dbReference type="EMBL" id="BKCP01002224">
    <property type="protein sequence ID" value="GER27901.1"/>
    <property type="molecule type" value="Genomic_DNA"/>
</dbReference>
<proteinExistence type="predicted"/>
<keyword evidence="3" id="KW-1185">Reference proteome</keyword>
<name>A0A5A7P5K6_STRAF</name>
<reference evidence="3" key="1">
    <citation type="journal article" date="2019" name="Curr. Biol.">
        <title>Genome Sequence of Striga asiatica Provides Insight into the Evolution of Plant Parasitism.</title>
        <authorList>
            <person name="Yoshida S."/>
            <person name="Kim S."/>
            <person name="Wafula E.K."/>
            <person name="Tanskanen J."/>
            <person name="Kim Y.M."/>
            <person name="Honaas L."/>
            <person name="Yang Z."/>
            <person name="Spallek T."/>
            <person name="Conn C.E."/>
            <person name="Ichihashi Y."/>
            <person name="Cheong K."/>
            <person name="Cui S."/>
            <person name="Der J.P."/>
            <person name="Gundlach H."/>
            <person name="Jiao Y."/>
            <person name="Hori C."/>
            <person name="Ishida J.K."/>
            <person name="Kasahara H."/>
            <person name="Kiba T."/>
            <person name="Kim M.S."/>
            <person name="Koo N."/>
            <person name="Laohavisit A."/>
            <person name="Lee Y.H."/>
            <person name="Lumba S."/>
            <person name="McCourt P."/>
            <person name="Mortimer J.C."/>
            <person name="Mutuku J.M."/>
            <person name="Nomura T."/>
            <person name="Sasaki-Sekimoto Y."/>
            <person name="Seto Y."/>
            <person name="Wang Y."/>
            <person name="Wakatake T."/>
            <person name="Sakakibara H."/>
            <person name="Demura T."/>
            <person name="Yamaguchi S."/>
            <person name="Yoneyama K."/>
            <person name="Manabe R.I."/>
            <person name="Nelson D.C."/>
            <person name="Schulman A.H."/>
            <person name="Timko M.P."/>
            <person name="dePamphilis C.W."/>
            <person name="Choi D."/>
            <person name="Shirasu K."/>
        </authorList>
    </citation>
    <scope>NUCLEOTIDE SEQUENCE [LARGE SCALE GENOMIC DNA]</scope>
    <source>
        <strain evidence="3">cv. UVA1</strain>
    </source>
</reference>
<organism evidence="2 3">
    <name type="scientific">Striga asiatica</name>
    <name type="common">Asiatic witchweed</name>
    <name type="synonym">Buchnera asiatica</name>
    <dbReference type="NCBI Taxonomy" id="4170"/>
    <lineage>
        <taxon>Eukaryota</taxon>
        <taxon>Viridiplantae</taxon>
        <taxon>Streptophyta</taxon>
        <taxon>Embryophyta</taxon>
        <taxon>Tracheophyta</taxon>
        <taxon>Spermatophyta</taxon>
        <taxon>Magnoliopsida</taxon>
        <taxon>eudicotyledons</taxon>
        <taxon>Gunneridae</taxon>
        <taxon>Pentapetalae</taxon>
        <taxon>asterids</taxon>
        <taxon>lamiids</taxon>
        <taxon>Lamiales</taxon>
        <taxon>Orobanchaceae</taxon>
        <taxon>Buchnereae</taxon>
        <taxon>Striga</taxon>
    </lineage>
</organism>
<dbReference type="AlphaFoldDB" id="A0A5A7P5K6"/>
<evidence type="ECO:0000313" key="3">
    <source>
        <dbReference type="Proteomes" id="UP000325081"/>
    </source>
</evidence>
<accession>A0A5A7P5K6</accession>
<gene>
    <name evidence="2" type="ORF">STAS_03636</name>
</gene>
<dbReference type="PANTHER" id="PTHR36772:SF1">
    <property type="entry name" value="SERINE_THREONINE-KINASE"/>
    <property type="match status" value="1"/>
</dbReference>
<comment type="caution">
    <text evidence="2">The sequence shown here is derived from an EMBL/GenBank/DDBJ whole genome shotgun (WGS) entry which is preliminary data.</text>
</comment>
<feature type="region of interest" description="Disordered" evidence="1">
    <location>
        <begin position="1"/>
        <end position="21"/>
    </location>
</feature>